<sequence>MARPRALALGIMLLLASIQAPLAPALGPSSPQPTAETDPAVDVIATAEGAEANVCSPSAESHQLAYMLLGPGVGVAGAAIEEGAEWAACQLAGTRGVNTTQTDANQTKLDIYQSAQNSKANYEVYNASLNNYLQDTLSIALMEGKNAYIRALNNQTSEAAATTAAKEQQDEYYSVKEYNLVNRWNNQIANLDYLRTKAIEEKGVPDWYISVLPDRELSDPGYYTSPGSPKEAYMNITGFGNTTFTLQNGTSVQVRTVDIQVGSYNPNYGPWTETVTVDTGAVAVDGVDGHSSYKYGFDEFVAFPPKPQDYNRVNITSLSSYERKLSKIDSQTSEAHTEVENFVANTYDQYIAGEINNSDLVDPYLAKREYSPGGSFQAWATTSLTLMGSNTPENIDEVGKFKVVTGSASYEGMLLSDENPTSGKFAAGNTYNPDTIGGEQMLVTDSRMLELTRNFTVANITNARGEQVRNVTVREVDYQTANTTEYNEVMQELAEIRTEVEAREQRRGGGGGGLFGGWGGAKAALGGSALGIVVGAGAVILILVGLLSGGGGGGMVIREVNNRRKGK</sequence>
<feature type="transmembrane region" description="Helical" evidence="1">
    <location>
        <begin position="529"/>
        <end position="557"/>
    </location>
</feature>
<organism evidence="3 4">
    <name type="scientific">Halosimplex rubrum</name>
    <dbReference type="NCBI Taxonomy" id="869889"/>
    <lineage>
        <taxon>Archaea</taxon>
        <taxon>Methanobacteriati</taxon>
        <taxon>Methanobacteriota</taxon>
        <taxon>Stenosarchaea group</taxon>
        <taxon>Halobacteria</taxon>
        <taxon>Halobacteriales</taxon>
        <taxon>Haloarculaceae</taxon>
        <taxon>Halosimplex</taxon>
    </lineage>
</organism>
<dbReference type="RefSeq" id="WP_179911497.1">
    <property type="nucleotide sequence ID" value="NZ_CP058910.1"/>
</dbReference>
<feature type="domain" description="Envelope protein N-terminal" evidence="2">
    <location>
        <begin position="94"/>
        <end position="388"/>
    </location>
</feature>
<dbReference type="GeneID" id="56078157"/>
<keyword evidence="1" id="KW-1133">Transmembrane helix</keyword>
<dbReference type="Pfam" id="PF26255">
    <property type="entry name" value="Viral_env_HRPV"/>
    <property type="match status" value="1"/>
</dbReference>
<evidence type="ECO:0000259" key="2">
    <source>
        <dbReference type="Pfam" id="PF26255"/>
    </source>
</evidence>
<protein>
    <recommendedName>
        <fullName evidence="2">Envelope protein N-terminal domain-containing protein</fullName>
    </recommendedName>
</protein>
<dbReference type="KEGG" id="hrr:HZS55_09800"/>
<evidence type="ECO:0000256" key="1">
    <source>
        <dbReference type="SAM" id="Phobius"/>
    </source>
</evidence>
<reference evidence="3 4" key="1">
    <citation type="submission" date="2020-07" db="EMBL/GenBank/DDBJ databases">
        <title>Halosimplex pelagicum sp. nov. and Halosimplex rubrum sp. nov., isolated from salted brown alga Laminaria, and emended description of the genus Halosimplex.</title>
        <authorList>
            <person name="Cui H."/>
        </authorList>
    </citation>
    <scope>NUCLEOTIDE SEQUENCE [LARGE SCALE GENOMIC DNA]</scope>
    <source>
        <strain evidence="3 4">R27</strain>
    </source>
</reference>
<dbReference type="EMBL" id="CP058910">
    <property type="protein sequence ID" value="QLH77572.1"/>
    <property type="molecule type" value="Genomic_DNA"/>
</dbReference>
<evidence type="ECO:0000313" key="3">
    <source>
        <dbReference type="EMBL" id="QLH77572.1"/>
    </source>
</evidence>
<dbReference type="InterPro" id="IPR058677">
    <property type="entry name" value="ORF4_N"/>
</dbReference>
<dbReference type="Proteomes" id="UP000509667">
    <property type="component" value="Chromosome"/>
</dbReference>
<keyword evidence="1" id="KW-0472">Membrane</keyword>
<dbReference type="OrthoDB" id="293768at2157"/>
<gene>
    <name evidence="3" type="ORF">HZS55_09800</name>
</gene>
<name>A0A7D5TLJ6_9EURY</name>
<dbReference type="AlphaFoldDB" id="A0A7D5TLJ6"/>
<accession>A0A7D5TLJ6</accession>
<keyword evidence="1" id="KW-0812">Transmembrane</keyword>
<evidence type="ECO:0000313" key="4">
    <source>
        <dbReference type="Proteomes" id="UP000509667"/>
    </source>
</evidence>
<keyword evidence="4" id="KW-1185">Reference proteome</keyword>
<proteinExistence type="predicted"/>